<dbReference type="Gene3D" id="3.30.200.20">
    <property type="entry name" value="Phosphorylase Kinase, domain 1"/>
    <property type="match status" value="1"/>
</dbReference>
<proteinExistence type="predicted"/>
<name>A0AAC9LBS6_9PSEU</name>
<dbReference type="KEGG" id="acad:UA74_11905"/>
<dbReference type="SUPFAM" id="SSF56112">
    <property type="entry name" value="Protein kinase-like (PK-like)"/>
    <property type="match status" value="1"/>
</dbReference>
<evidence type="ECO:0000313" key="2">
    <source>
        <dbReference type="EMBL" id="APU14441.1"/>
    </source>
</evidence>
<protein>
    <submittedName>
        <fullName evidence="2">Fructosamine-3-kinase</fullName>
    </submittedName>
</protein>
<evidence type="ECO:0000259" key="1">
    <source>
        <dbReference type="Pfam" id="PF01636"/>
    </source>
</evidence>
<dbReference type="Proteomes" id="UP000185511">
    <property type="component" value="Chromosome"/>
</dbReference>
<accession>A0AAC9LBS6</accession>
<gene>
    <name evidence="2" type="ORF">UA74_11905</name>
</gene>
<sequence length="357" mass="38921">MQAAHPEQLTDDDLTALLADAGVETSVLERHRLTGGLYNSVHRLHLADGRRLITKVSPDPALPALRYERHLLRTEALYYGLAGADGAPVPSVLHTVFDHPTIGADVLLTTELPGRPWSERAAELSRQARGRTRRSLAEIVARLHRVTGERFGYPADSVGPPAATWRTAFRAMIDAVLADAERFDAPLPSPVAEIRTVVRDLVGGELPGRQVPDGAPQSSPADAGGLLDAITTPVLVHFDLWAGNILLDGPDEQPVIGGVIDGERAFWGDPAADLVSLALFDDVEKDEELLTAYRDAGGRIVFDEDTRLRQALYRSYLYLIMLVETVPRGTSGESLVRLRRHVGGLLLADLTLLRRRS</sequence>
<dbReference type="EMBL" id="CP016076">
    <property type="protein sequence ID" value="APU14441.1"/>
    <property type="molecule type" value="Genomic_DNA"/>
</dbReference>
<dbReference type="Gene3D" id="3.90.1200.10">
    <property type="match status" value="1"/>
</dbReference>
<dbReference type="Pfam" id="PF01636">
    <property type="entry name" value="APH"/>
    <property type="match status" value="1"/>
</dbReference>
<dbReference type="InterPro" id="IPR051678">
    <property type="entry name" value="AGP_Transferase"/>
</dbReference>
<dbReference type="RefSeq" id="WP_075740317.1">
    <property type="nucleotide sequence ID" value="NZ_CP016076.1"/>
</dbReference>
<evidence type="ECO:0000313" key="3">
    <source>
        <dbReference type="Proteomes" id="UP000185511"/>
    </source>
</evidence>
<reference evidence="3" key="1">
    <citation type="submission" date="2016-06" db="EMBL/GenBank/DDBJ databases">
        <title>Complete genome sequence of Actinoalloteichus fjordicus DSM 46855 (=ADI127-17), type strain of the new species Actinoalloteichus fjordicus.</title>
        <authorList>
            <person name="Ruckert C."/>
            <person name="Nouioui I."/>
            <person name="Willmese J."/>
            <person name="van Wezel G."/>
            <person name="Klenk H.-P."/>
            <person name="Kalinowski J."/>
            <person name="Zotchev S.B."/>
        </authorList>
    </citation>
    <scope>NUCLEOTIDE SEQUENCE [LARGE SCALE GENOMIC DNA]</scope>
    <source>
        <strain evidence="3">ADI127-7</strain>
    </source>
</reference>
<dbReference type="PANTHER" id="PTHR21310:SF15">
    <property type="entry name" value="AMINOGLYCOSIDE PHOSPHOTRANSFERASE DOMAIN-CONTAINING PROTEIN"/>
    <property type="match status" value="1"/>
</dbReference>
<keyword evidence="3" id="KW-1185">Reference proteome</keyword>
<dbReference type="AlphaFoldDB" id="A0AAC9LBS6"/>
<organism evidence="2 3">
    <name type="scientific">Actinoalloteichus fjordicus</name>
    <dbReference type="NCBI Taxonomy" id="1612552"/>
    <lineage>
        <taxon>Bacteria</taxon>
        <taxon>Bacillati</taxon>
        <taxon>Actinomycetota</taxon>
        <taxon>Actinomycetes</taxon>
        <taxon>Pseudonocardiales</taxon>
        <taxon>Pseudonocardiaceae</taxon>
        <taxon>Actinoalloteichus</taxon>
    </lineage>
</organism>
<feature type="domain" description="Aminoglycoside phosphotransferase" evidence="1">
    <location>
        <begin position="32"/>
        <end position="303"/>
    </location>
</feature>
<dbReference type="PANTHER" id="PTHR21310">
    <property type="entry name" value="AMINOGLYCOSIDE PHOSPHOTRANSFERASE-RELATED-RELATED"/>
    <property type="match status" value="1"/>
</dbReference>
<dbReference type="InterPro" id="IPR002575">
    <property type="entry name" value="Aminoglycoside_PTrfase"/>
</dbReference>
<dbReference type="InterPro" id="IPR011009">
    <property type="entry name" value="Kinase-like_dom_sf"/>
</dbReference>